<feature type="transmembrane region" description="Helical" evidence="5">
    <location>
        <begin position="255"/>
        <end position="275"/>
    </location>
</feature>
<dbReference type="Proteomes" id="UP000697127">
    <property type="component" value="Unassembled WGS sequence"/>
</dbReference>
<comment type="subcellular location">
    <subcellularLocation>
        <location evidence="1">Membrane</location>
        <topology evidence="1">Multi-pass membrane protein</topology>
    </subcellularLocation>
</comment>
<gene>
    <name evidence="6" type="ORF">C6P40_003465</name>
</gene>
<feature type="transmembrane region" description="Helical" evidence="5">
    <location>
        <begin position="226"/>
        <end position="249"/>
    </location>
</feature>
<dbReference type="PANTHER" id="PTHR23507:SF1">
    <property type="entry name" value="FI18259P1-RELATED"/>
    <property type="match status" value="1"/>
</dbReference>
<protein>
    <recommendedName>
        <fullName evidence="8">Major facilitator superfamily (MFS) profile domain-containing protein</fullName>
    </recommendedName>
</protein>
<evidence type="ECO:0000256" key="4">
    <source>
        <dbReference type="ARBA" id="ARBA00023136"/>
    </source>
</evidence>
<evidence type="ECO:0000256" key="3">
    <source>
        <dbReference type="ARBA" id="ARBA00022989"/>
    </source>
</evidence>
<feature type="transmembrane region" description="Helical" evidence="5">
    <location>
        <begin position="197"/>
        <end position="214"/>
    </location>
</feature>
<evidence type="ECO:0000256" key="1">
    <source>
        <dbReference type="ARBA" id="ARBA00004141"/>
    </source>
</evidence>
<dbReference type="GO" id="GO:0022857">
    <property type="term" value="F:transmembrane transporter activity"/>
    <property type="evidence" value="ECO:0007669"/>
    <property type="project" value="InterPro"/>
</dbReference>
<dbReference type="PANTHER" id="PTHR23507">
    <property type="entry name" value="ZGC:174356"/>
    <property type="match status" value="1"/>
</dbReference>
<dbReference type="EMBL" id="PUHW01000393">
    <property type="protein sequence ID" value="KAG0686735.1"/>
    <property type="molecule type" value="Genomic_DNA"/>
</dbReference>
<comment type="caution">
    <text evidence="6">The sequence shown here is derived from an EMBL/GenBank/DDBJ whole genome shotgun (WGS) entry which is preliminary data.</text>
</comment>
<name>A0A9P7BE52_9ASCO</name>
<evidence type="ECO:0000313" key="6">
    <source>
        <dbReference type="EMBL" id="KAG0686735.1"/>
    </source>
</evidence>
<dbReference type="Gene3D" id="1.20.1250.20">
    <property type="entry name" value="MFS general substrate transporter like domains"/>
    <property type="match status" value="1"/>
</dbReference>
<proteinExistence type="predicted"/>
<accession>A0A9P7BE52</accession>
<feature type="transmembrane region" description="Helical" evidence="5">
    <location>
        <begin position="579"/>
        <end position="599"/>
    </location>
</feature>
<evidence type="ECO:0000256" key="5">
    <source>
        <dbReference type="SAM" id="Phobius"/>
    </source>
</evidence>
<feature type="transmembrane region" description="Helical" evidence="5">
    <location>
        <begin position="295"/>
        <end position="319"/>
    </location>
</feature>
<dbReference type="AlphaFoldDB" id="A0A9P7BE52"/>
<evidence type="ECO:0008006" key="8">
    <source>
        <dbReference type="Google" id="ProtNLM"/>
    </source>
</evidence>
<evidence type="ECO:0000256" key="2">
    <source>
        <dbReference type="ARBA" id="ARBA00022692"/>
    </source>
</evidence>
<feature type="transmembrane region" description="Helical" evidence="5">
    <location>
        <begin position="405"/>
        <end position="431"/>
    </location>
</feature>
<organism evidence="6 7">
    <name type="scientific">Pichia californica</name>
    <dbReference type="NCBI Taxonomy" id="460514"/>
    <lineage>
        <taxon>Eukaryota</taxon>
        <taxon>Fungi</taxon>
        <taxon>Dikarya</taxon>
        <taxon>Ascomycota</taxon>
        <taxon>Saccharomycotina</taxon>
        <taxon>Pichiomycetes</taxon>
        <taxon>Pichiales</taxon>
        <taxon>Pichiaceae</taxon>
        <taxon>Pichia</taxon>
    </lineage>
</organism>
<dbReference type="SUPFAM" id="SSF103473">
    <property type="entry name" value="MFS general substrate transporter"/>
    <property type="match status" value="1"/>
</dbReference>
<dbReference type="Pfam" id="PF07690">
    <property type="entry name" value="MFS_1"/>
    <property type="match status" value="1"/>
</dbReference>
<feature type="transmembrane region" description="Helical" evidence="5">
    <location>
        <begin position="546"/>
        <end position="567"/>
    </location>
</feature>
<keyword evidence="4 5" id="KW-0472">Membrane</keyword>
<keyword evidence="7" id="KW-1185">Reference proteome</keyword>
<feature type="transmembrane region" description="Helical" evidence="5">
    <location>
        <begin position="512"/>
        <end position="534"/>
    </location>
</feature>
<feature type="transmembrane region" description="Helical" evidence="5">
    <location>
        <begin position="443"/>
        <end position="465"/>
    </location>
</feature>
<dbReference type="GO" id="GO:0016020">
    <property type="term" value="C:membrane"/>
    <property type="evidence" value="ECO:0007669"/>
    <property type="project" value="UniProtKB-SubCell"/>
</dbReference>
<dbReference type="InterPro" id="IPR036259">
    <property type="entry name" value="MFS_trans_sf"/>
</dbReference>
<feature type="transmembrane region" description="Helical" evidence="5">
    <location>
        <begin position="325"/>
        <end position="346"/>
    </location>
</feature>
<evidence type="ECO:0000313" key="7">
    <source>
        <dbReference type="Proteomes" id="UP000697127"/>
    </source>
</evidence>
<feature type="transmembrane region" description="Helical" evidence="5">
    <location>
        <begin position="71"/>
        <end position="95"/>
    </location>
</feature>
<dbReference type="InterPro" id="IPR011701">
    <property type="entry name" value="MFS"/>
</dbReference>
<feature type="transmembrane region" description="Helical" evidence="5">
    <location>
        <begin position="485"/>
        <end position="505"/>
    </location>
</feature>
<keyword evidence="3 5" id="KW-1133">Transmembrane helix</keyword>
<reference evidence="6" key="1">
    <citation type="submission" date="2020-11" db="EMBL/GenBank/DDBJ databases">
        <title>Kefir isolates.</title>
        <authorList>
            <person name="Marcisauskas S."/>
            <person name="Kim Y."/>
            <person name="Blasche S."/>
        </authorList>
    </citation>
    <scope>NUCLEOTIDE SEQUENCE</scope>
    <source>
        <strain evidence="6">Olga-1</strain>
    </source>
</reference>
<keyword evidence="2 5" id="KW-0812">Transmembrane</keyword>
<sequence>MTEEYHNVNHQNNDYLLDYDNQLNTCCTPQIDNEDDLEFKKKLKNLEKEWYQEMVEKYKNLPWYRRPNRTILFIIVSLYTLSFTVLASPLVILMFNNFCATNQVNNKSSVEKTIHVSTIAAKTIARAFATHSSTETVAIIINTTSSVMEIPKNFIKTNDNMVKSSFTFFSKRMGMNMNGAESICNGIKDSQKTISNIQSILATISGILGFFLSSKFGQLSDRYGRVFIFKVFNVINIFNSIFVIIYFQIIKKYNLILMIIFLSIGYFSGGVMTLISNSAGYVSDIEDKKTRTISIIILMSVIYLALGIGPLISSFIVKITNSNIIILWVSLGLSIISTILTFTLLVESKNPKSLQLANERYNQKYVNNSRSLSSFQFFNIILSFFKPINRLWLPKTQNGSIIPRINVLTLIFVDIIQMSSCMGTMHVLVLYCILKFNWSTIQIGYYMSLLGFCKAFVLLVIAPLIHNLLVLKFNYRVNTQSVDDIDRILILISLIFIFLSILLLVITNNSYIVYLTAILQSLGGIISPIIHSAIVKFSANTESGEIFGVIAVTRHLQMLVFPVFFLQIYSFTVDKFPKLFLLLSLIGSGVSCIISYFGLITSNEMANVDIELEFEESSE</sequence>